<evidence type="ECO:0000256" key="5">
    <source>
        <dbReference type="ARBA" id="ARBA00022553"/>
    </source>
</evidence>
<dbReference type="SMART" id="SM00387">
    <property type="entry name" value="HATPase_c"/>
    <property type="match status" value="1"/>
</dbReference>
<dbReference type="Gene3D" id="6.10.340.10">
    <property type="match status" value="1"/>
</dbReference>
<evidence type="ECO:0000256" key="14">
    <source>
        <dbReference type="SAM" id="Phobius"/>
    </source>
</evidence>
<dbReference type="InterPro" id="IPR003594">
    <property type="entry name" value="HATPase_dom"/>
</dbReference>
<keyword evidence="11 14" id="KW-1133">Transmembrane helix</keyword>
<evidence type="ECO:0000256" key="1">
    <source>
        <dbReference type="ARBA" id="ARBA00000085"/>
    </source>
</evidence>
<organism evidence="16 17">
    <name type="scientific">Cohnella silvisoli</name>
    <dbReference type="NCBI Taxonomy" id="2873699"/>
    <lineage>
        <taxon>Bacteria</taxon>
        <taxon>Bacillati</taxon>
        <taxon>Bacillota</taxon>
        <taxon>Bacilli</taxon>
        <taxon>Bacillales</taxon>
        <taxon>Paenibacillaceae</taxon>
        <taxon>Cohnella</taxon>
    </lineage>
</organism>
<dbReference type="Pfam" id="PF02518">
    <property type="entry name" value="HATPase_c"/>
    <property type="match status" value="1"/>
</dbReference>
<dbReference type="SUPFAM" id="SSF55874">
    <property type="entry name" value="ATPase domain of HSP90 chaperone/DNA topoisomerase II/histidine kinase"/>
    <property type="match status" value="1"/>
</dbReference>
<sequence length="439" mass="50746">MKLRYKIPLLLLVVMSSIVLVAFVCFRYYFVPHFFESNRHLDRLAVQKEQDIVNKLRQSYPDVSQMIAHLKNEPRSGNISLSSIQGDKRTEIFSYEAAKKNEVAFHFHKSIVMNDRSVYELDIDYPLSWQDFNVDNLRGQVYLALILLLIAAVLLLALFFHLFIAKSLYDLNRLVEGISIRSPALLRSLPRRRDEIGELYVGFSRMAVRLRQAHEEQVEMIAAITHDLKTPLTVIRGCNERVRTQSEADRAESDQLIHRKIIEMSSLLNDFSAFGSNELEMHTSEFAPVPIRPFFESVAREYENELDGFGYRLVWSHNLPDMRISMNEKMIRRVFANLISNAVRYRKDDSLKVTLEAVIKKKEVEFVVGDNGEGLSKEEWTAIFKRFYRVEKSRQRQHGGTGLGLAICRTIVERHGGTIIANRSSLGGLEIRFTIEMIK</sequence>
<dbReference type="SUPFAM" id="SSF47384">
    <property type="entry name" value="Homodimeric domain of signal transducing histidine kinase"/>
    <property type="match status" value="1"/>
</dbReference>
<gene>
    <name evidence="16" type="ORF">QJS35_32255</name>
</gene>
<dbReference type="PRINTS" id="PR00344">
    <property type="entry name" value="BCTRLSENSOR"/>
</dbReference>
<proteinExistence type="predicted"/>
<dbReference type="InterPro" id="IPR036097">
    <property type="entry name" value="HisK_dim/P_sf"/>
</dbReference>
<keyword evidence="10" id="KW-0067">ATP-binding</keyword>
<dbReference type="InterPro" id="IPR036890">
    <property type="entry name" value="HATPase_C_sf"/>
</dbReference>
<dbReference type="Gene3D" id="3.30.565.10">
    <property type="entry name" value="Histidine kinase-like ATPase, C-terminal domain"/>
    <property type="match status" value="1"/>
</dbReference>
<evidence type="ECO:0000256" key="7">
    <source>
        <dbReference type="ARBA" id="ARBA00022692"/>
    </source>
</evidence>
<evidence type="ECO:0000313" key="16">
    <source>
        <dbReference type="EMBL" id="MEQ4487061.1"/>
    </source>
</evidence>
<dbReference type="PANTHER" id="PTHR45528:SF1">
    <property type="entry name" value="SENSOR HISTIDINE KINASE CPXA"/>
    <property type="match status" value="1"/>
</dbReference>
<dbReference type="Gene3D" id="1.10.287.130">
    <property type="match status" value="1"/>
</dbReference>
<evidence type="ECO:0000256" key="3">
    <source>
        <dbReference type="ARBA" id="ARBA00012438"/>
    </source>
</evidence>
<feature type="transmembrane region" description="Helical" evidence="14">
    <location>
        <begin position="7"/>
        <end position="30"/>
    </location>
</feature>
<keyword evidence="4" id="KW-1003">Cell membrane</keyword>
<evidence type="ECO:0000256" key="10">
    <source>
        <dbReference type="ARBA" id="ARBA00022840"/>
    </source>
</evidence>
<comment type="subcellular location">
    <subcellularLocation>
        <location evidence="2">Cell membrane</location>
        <topology evidence="2">Multi-pass membrane protein</topology>
    </subcellularLocation>
</comment>
<dbReference type="PROSITE" id="PS50109">
    <property type="entry name" value="HIS_KIN"/>
    <property type="match status" value="1"/>
</dbReference>
<dbReference type="Proteomes" id="UP001493487">
    <property type="component" value="Unassembled WGS sequence"/>
</dbReference>
<keyword evidence="17" id="KW-1185">Reference proteome</keyword>
<dbReference type="SMART" id="SM00388">
    <property type="entry name" value="HisKA"/>
    <property type="match status" value="1"/>
</dbReference>
<comment type="catalytic activity">
    <reaction evidence="1">
        <text>ATP + protein L-histidine = ADP + protein N-phospho-L-histidine.</text>
        <dbReference type="EC" id="2.7.13.3"/>
    </reaction>
</comment>
<feature type="domain" description="Histidine kinase" evidence="15">
    <location>
        <begin position="223"/>
        <end position="439"/>
    </location>
</feature>
<protein>
    <recommendedName>
        <fullName evidence="3">histidine kinase</fullName>
        <ecNumber evidence="3">2.7.13.3</ecNumber>
    </recommendedName>
</protein>
<keyword evidence="9 16" id="KW-0418">Kinase</keyword>
<dbReference type="InterPro" id="IPR003661">
    <property type="entry name" value="HisK_dim/P_dom"/>
</dbReference>
<evidence type="ECO:0000256" key="4">
    <source>
        <dbReference type="ARBA" id="ARBA00022475"/>
    </source>
</evidence>
<dbReference type="EC" id="2.7.13.3" evidence="3"/>
<feature type="transmembrane region" description="Helical" evidence="14">
    <location>
        <begin position="141"/>
        <end position="164"/>
    </location>
</feature>
<keyword evidence="6" id="KW-0808">Transferase</keyword>
<name>A0ABV1L677_9BACL</name>
<evidence type="ECO:0000313" key="17">
    <source>
        <dbReference type="Proteomes" id="UP001493487"/>
    </source>
</evidence>
<dbReference type="Pfam" id="PF00512">
    <property type="entry name" value="HisKA"/>
    <property type="match status" value="1"/>
</dbReference>
<dbReference type="InterPro" id="IPR005467">
    <property type="entry name" value="His_kinase_dom"/>
</dbReference>
<dbReference type="PANTHER" id="PTHR45528">
    <property type="entry name" value="SENSOR HISTIDINE KINASE CPXA"/>
    <property type="match status" value="1"/>
</dbReference>
<evidence type="ECO:0000256" key="12">
    <source>
        <dbReference type="ARBA" id="ARBA00023012"/>
    </source>
</evidence>
<dbReference type="InterPro" id="IPR050398">
    <property type="entry name" value="HssS/ArlS-like"/>
</dbReference>
<evidence type="ECO:0000256" key="11">
    <source>
        <dbReference type="ARBA" id="ARBA00022989"/>
    </source>
</evidence>
<accession>A0ABV1L677</accession>
<keyword evidence="7 14" id="KW-0812">Transmembrane</keyword>
<keyword evidence="5" id="KW-0597">Phosphoprotein</keyword>
<dbReference type="GO" id="GO:0016301">
    <property type="term" value="F:kinase activity"/>
    <property type="evidence" value="ECO:0007669"/>
    <property type="project" value="UniProtKB-KW"/>
</dbReference>
<evidence type="ECO:0000256" key="2">
    <source>
        <dbReference type="ARBA" id="ARBA00004651"/>
    </source>
</evidence>
<reference evidence="16 17" key="1">
    <citation type="journal article" date="2023" name="Genome Announc.">
        <title>Pan-Genome Analyses of the Genus Cohnella and Proposal of the Novel Species Cohnella silvisoli sp. nov., Isolated from Forest Soil.</title>
        <authorList>
            <person name="Wang C."/>
            <person name="Mao L."/>
            <person name="Bao G."/>
            <person name="Zhu H."/>
        </authorList>
    </citation>
    <scope>NUCLEOTIDE SEQUENCE [LARGE SCALE GENOMIC DNA]</scope>
    <source>
        <strain evidence="16 17">NL03-T5-1</strain>
    </source>
</reference>
<dbReference type="RefSeq" id="WP_232190099.1">
    <property type="nucleotide sequence ID" value="NZ_JAIOAP010000027.1"/>
</dbReference>
<evidence type="ECO:0000256" key="13">
    <source>
        <dbReference type="ARBA" id="ARBA00023136"/>
    </source>
</evidence>
<dbReference type="InterPro" id="IPR004358">
    <property type="entry name" value="Sig_transdc_His_kin-like_C"/>
</dbReference>
<keyword evidence="13 14" id="KW-0472">Membrane</keyword>
<comment type="caution">
    <text evidence="16">The sequence shown here is derived from an EMBL/GenBank/DDBJ whole genome shotgun (WGS) entry which is preliminary data.</text>
</comment>
<keyword evidence="12" id="KW-0902">Two-component regulatory system</keyword>
<dbReference type="EMBL" id="JASKHM010000028">
    <property type="protein sequence ID" value="MEQ4487061.1"/>
    <property type="molecule type" value="Genomic_DNA"/>
</dbReference>
<evidence type="ECO:0000256" key="9">
    <source>
        <dbReference type="ARBA" id="ARBA00022777"/>
    </source>
</evidence>
<evidence type="ECO:0000259" key="15">
    <source>
        <dbReference type="PROSITE" id="PS50109"/>
    </source>
</evidence>
<dbReference type="CDD" id="cd00082">
    <property type="entry name" value="HisKA"/>
    <property type="match status" value="1"/>
</dbReference>
<evidence type="ECO:0000256" key="8">
    <source>
        <dbReference type="ARBA" id="ARBA00022741"/>
    </source>
</evidence>
<keyword evidence="8" id="KW-0547">Nucleotide-binding</keyword>
<evidence type="ECO:0000256" key="6">
    <source>
        <dbReference type="ARBA" id="ARBA00022679"/>
    </source>
</evidence>